<dbReference type="PANTHER" id="PTHR34456:SF13">
    <property type="entry name" value="REVERSE TRANSCRIPTASE DOMAIN-CONTAINING PROTEIN"/>
    <property type="match status" value="1"/>
</dbReference>
<accession>A0A5C7GN47</accession>
<organism evidence="1 3">
    <name type="scientific">Acer yangbiense</name>
    <dbReference type="NCBI Taxonomy" id="1000413"/>
    <lineage>
        <taxon>Eukaryota</taxon>
        <taxon>Viridiplantae</taxon>
        <taxon>Streptophyta</taxon>
        <taxon>Embryophyta</taxon>
        <taxon>Tracheophyta</taxon>
        <taxon>Spermatophyta</taxon>
        <taxon>Magnoliopsida</taxon>
        <taxon>eudicotyledons</taxon>
        <taxon>Gunneridae</taxon>
        <taxon>Pentapetalae</taxon>
        <taxon>rosids</taxon>
        <taxon>malvids</taxon>
        <taxon>Sapindales</taxon>
        <taxon>Sapindaceae</taxon>
        <taxon>Hippocastanoideae</taxon>
        <taxon>Acereae</taxon>
        <taxon>Acer</taxon>
    </lineage>
</organism>
<dbReference type="AlphaFoldDB" id="A0A5C7GN47"/>
<dbReference type="InterPro" id="IPR008686">
    <property type="entry name" value="RNA_pol_mitovir"/>
</dbReference>
<dbReference type="Proteomes" id="UP000323000">
    <property type="component" value="Mitochondrion MT"/>
</dbReference>
<dbReference type="Pfam" id="PF05919">
    <property type="entry name" value="Mitovir_RNA_pol"/>
    <property type="match status" value="1"/>
</dbReference>
<evidence type="ECO:0000313" key="2">
    <source>
        <dbReference type="EMBL" id="TXG46718.1"/>
    </source>
</evidence>
<dbReference type="OrthoDB" id="1733162at2759"/>
<dbReference type="EMBL" id="VAHF01000014">
    <property type="protein sequence ID" value="TXG46718.1"/>
    <property type="molecule type" value="Genomic_DNA"/>
</dbReference>
<name>A0A5C7GN47_9ROSI</name>
<comment type="caution">
    <text evidence="1">The sequence shown here is derived from an EMBL/GenBank/DDBJ whole genome shotgun (WGS) entry which is preliminary data.</text>
</comment>
<protein>
    <recommendedName>
        <fullName evidence="4">Reverse transcriptase domain-containing protein</fullName>
    </recommendedName>
</protein>
<keyword evidence="3" id="KW-1185">Reference proteome</keyword>
<gene>
    <name evidence="2" type="ORF">EZV62_027792</name>
    <name evidence="1" type="ORF">EZV62_028262</name>
</gene>
<reference evidence="3" key="1">
    <citation type="journal article" date="2019" name="Gigascience">
        <title>De novo genome assembly of the endangered Acer yangbiense, a plant species with extremely small populations endemic to Yunnan Province, China.</title>
        <authorList>
            <person name="Yang J."/>
            <person name="Wariss H.M."/>
            <person name="Tao L."/>
            <person name="Zhang R."/>
            <person name="Yun Q."/>
            <person name="Hollingsworth P."/>
            <person name="Dao Z."/>
            <person name="Luo G."/>
            <person name="Guo H."/>
            <person name="Ma Y."/>
            <person name="Sun W."/>
        </authorList>
    </citation>
    <scope>NUCLEOTIDE SEQUENCE [LARGE SCALE GENOMIC DNA]</scope>
    <source>
        <strain evidence="3">cv. Malutang</strain>
    </source>
</reference>
<dbReference type="EMBL" id="VAHF01000263">
    <property type="protein sequence ID" value="TXG46231.1"/>
    <property type="molecule type" value="Genomic_DNA"/>
</dbReference>
<sequence length="373" mass="42198">MHDMMSCMFGPTLGSAIVNGALGLNTFHLVPPMVNRVREISFLAGQALGYYGSWALFALSHHFIIWMAAEMSQPDRKDRFRGYAVLGDDVVIADGAVAKQYRMLLDNMGVTISEAKSLCSHNGTLEFAKRFWTKSAQVDFSPISLQALHVHRTTLGLCQIQQKYNVTSLSVMLRLGGAGYKVRAKMDHHLSKRWQRLKIVTSKLHGSHSLPLEYWLGRGSPLNPYLKGTLVSHMLKAFKPKAMKPIPDRFVFDGEKEILERTVTHNWMCQWLSWVLWYHTILMEPDPTLESLLAAPITATSWRRSELNPKWFQFGLVWHLYDMGEGWSTGHCPSHYVLDRDGEIWCLIGGKQGSQFITGPSGLPPLGIWENQA</sequence>
<dbReference type="PANTHER" id="PTHR34456">
    <property type="entry name" value="MITOVIRUS RNA-DEPENDENT RNA POLYMERASE"/>
    <property type="match status" value="1"/>
</dbReference>
<reference evidence="1" key="2">
    <citation type="submission" date="2019-05" db="EMBL/GenBank/DDBJ databases">
        <authorList>
            <person name="Zhang R."/>
        </authorList>
    </citation>
    <scope>NUCLEOTIDE SEQUENCE [LARGE SCALE GENOMIC DNA]</scope>
    <source>
        <strain evidence="1">Malutang-1-2009seedling</strain>
        <tissue evidence="1">Leaf</tissue>
    </source>
</reference>
<keyword evidence="2" id="KW-0496">Mitochondrion</keyword>
<evidence type="ECO:0000313" key="3">
    <source>
        <dbReference type="Proteomes" id="UP000323000"/>
    </source>
</evidence>
<geneLocation type="mitochondrion" evidence="2"/>
<proteinExistence type="predicted"/>
<evidence type="ECO:0000313" key="1">
    <source>
        <dbReference type="EMBL" id="TXG46231.1"/>
    </source>
</evidence>
<evidence type="ECO:0008006" key="4">
    <source>
        <dbReference type="Google" id="ProtNLM"/>
    </source>
</evidence>